<dbReference type="AlphaFoldDB" id="A0ABD4EB99"/>
<evidence type="ECO:0000313" key="1">
    <source>
        <dbReference type="EMBL" id="KVN92562.1"/>
    </source>
</evidence>
<gene>
    <name evidence="1" type="ORF">WJ68_33615</name>
</gene>
<proteinExistence type="predicted"/>
<accession>A0ABD4EB99</accession>
<evidence type="ECO:0000313" key="2">
    <source>
        <dbReference type="Proteomes" id="UP000057910"/>
    </source>
</evidence>
<organism evidence="1 2">
    <name type="scientific">Burkholderia ubonensis</name>
    <dbReference type="NCBI Taxonomy" id="101571"/>
    <lineage>
        <taxon>Bacteria</taxon>
        <taxon>Pseudomonadati</taxon>
        <taxon>Pseudomonadota</taxon>
        <taxon>Betaproteobacteria</taxon>
        <taxon>Burkholderiales</taxon>
        <taxon>Burkholderiaceae</taxon>
        <taxon>Burkholderia</taxon>
        <taxon>Burkholderia cepacia complex</taxon>
    </lineage>
</organism>
<name>A0ABD4EB99_9BURK</name>
<dbReference type="Proteomes" id="UP000057910">
    <property type="component" value="Unassembled WGS sequence"/>
</dbReference>
<reference evidence="1 2" key="1">
    <citation type="submission" date="2015-11" db="EMBL/GenBank/DDBJ databases">
        <title>Expanding the genomic diversity of Burkholderia species for the development of highly accurate diagnostics.</title>
        <authorList>
            <person name="Sahl J."/>
            <person name="Keim P."/>
            <person name="Wagner D."/>
        </authorList>
    </citation>
    <scope>NUCLEOTIDE SEQUENCE [LARGE SCALE GENOMIC DNA]</scope>
    <source>
        <strain evidence="1 2">MSMB1585WGS</strain>
    </source>
</reference>
<sequence>MRAISSRVFMVSSCGVIARRAGAVGQGCTTEDFPRVPGWRNTAARVNRARDCLRALSNALRRAVHAHDFEHGTRLFERERLVAIGAELATEVSEIRPTRRDRETEAHFVPKQLDAHAVDVETTANEFGFHVVLL</sequence>
<dbReference type="EMBL" id="LPAD01000007">
    <property type="protein sequence ID" value="KVN92562.1"/>
    <property type="molecule type" value="Genomic_DNA"/>
</dbReference>
<comment type="caution">
    <text evidence="1">The sequence shown here is derived from an EMBL/GenBank/DDBJ whole genome shotgun (WGS) entry which is preliminary data.</text>
</comment>
<protein>
    <submittedName>
        <fullName evidence="1">Uncharacterized protein</fullName>
    </submittedName>
</protein>